<evidence type="ECO:0000313" key="4">
    <source>
        <dbReference type="EnsemblPlants" id="AUR62033362-RA:cds"/>
    </source>
</evidence>
<reference evidence="4" key="1">
    <citation type="journal article" date="2017" name="Nature">
        <title>The genome of Chenopodium quinoa.</title>
        <authorList>
            <person name="Jarvis D.E."/>
            <person name="Ho Y.S."/>
            <person name="Lightfoot D.J."/>
            <person name="Schmoeckel S.M."/>
            <person name="Li B."/>
            <person name="Borm T.J.A."/>
            <person name="Ohyanagi H."/>
            <person name="Mineta K."/>
            <person name="Michell C.T."/>
            <person name="Saber N."/>
            <person name="Kharbatia N.M."/>
            <person name="Rupper R.R."/>
            <person name="Sharp A.R."/>
            <person name="Dally N."/>
            <person name="Boughton B.A."/>
            <person name="Woo Y.H."/>
            <person name="Gao G."/>
            <person name="Schijlen E.G.W.M."/>
            <person name="Guo X."/>
            <person name="Momin A.A."/>
            <person name="Negrao S."/>
            <person name="Al-Babili S."/>
            <person name="Gehring C."/>
            <person name="Roessner U."/>
            <person name="Jung C."/>
            <person name="Murphy K."/>
            <person name="Arold S.T."/>
            <person name="Gojobori T."/>
            <person name="van der Linden C.G."/>
            <person name="van Loo E.N."/>
            <person name="Jellen E.N."/>
            <person name="Maughan P.J."/>
            <person name="Tester M."/>
        </authorList>
    </citation>
    <scope>NUCLEOTIDE SEQUENCE [LARGE SCALE GENOMIC DNA]</scope>
    <source>
        <strain evidence="4">cv. PI 614886</strain>
    </source>
</reference>
<dbReference type="Proteomes" id="UP000596660">
    <property type="component" value="Unplaced"/>
</dbReference>
<evidence type="ECO:0000256" key="2">
    <source>
        <dbReference type="SAM" id="MobiDB-lite"/>
    </source>
</evidence>
<reference evidence="4" key="2">
    <citation type="submission" date="2021-03" db="UniProtKB">
        <authorList>
            <consortium name="EnsemblPlants"/>
        </authorList>
    </citation>
    <scope>IDENTIFICATION</scope>
</reference>
<proteinExistence type="predicted"/>
<dbReference type="SMART" id="SM00184">
    <property type="entry name" value="RING"/>
    <property type="match status" value="1"/>
</dbReference>
<dbReference type="PROSITE" id="PS50089">
    <property type="entry name" value="ZF_RING_2"/>
    <property type="match status" value="1"/>
</dbReference>
<feature type="compositionally biased region" description="Polar residues" evidence="2">
    <location>
        <begin position="361"/>
        <end position="376"/>
    </location>
</feature>
<dbReference type="Gene3D" id="3.30.40.10">
    <property type="entry name" value="Zinc/RING finger domain, C3HC4 (zinc finger)"/>
    <property type="match status" value="1"/>
</dbReference>
<evidence type="ECO:0000313" key="5">
    <source>
        <dbReference type="Proteomes" id="UP000596660"/>
    </source>
</evidence>
<dbReference type="PANTHER" id="PTHR47035:SF4">
    <property type="entry name" value="OS02G0676500 PROTEIN"/>
    <property type="match status" value="1"/>
</dbReference>
<accession>A0A803MQ11</accession>
<dbReference type="AlphaFoldDB" id="A0A803MQ11"/>
<keyword evidence="5" id="KW-1185">Reference proteome</keyword>
<dbReference type="Pfam" id="PF13639">
    <property type="entry name" value="zf-RING_2"/>
    <property type="match status" value="1"/>
</dbReference>
<evidence type="ECO:0000259" key="3">
    <source>
        <dbReference type="PROSITE" id="PS50089"/>
    </source>
</evidence>
<keyword evidence="1" id="KW-0479">Metal-binding</keyword>
<keyword evidence="1" id="KW-0862">Zinc</keyword>
<keyword evidence="1" id="KW-0863">Zinc-finger</keyword>
<protein>
    <recommendedName>
        <fullName evidence="3">RING-type domain-containing protein</fullName>
    </recommendedName>
</protein>
<organism evidence="4 5">
    <name type="scientific">Chenopodium quinoa</name>
    <name type="common">Quinoa</name>
    <dbReference type="NCBI Taxonomy" id="63459"/>
    <lineage>
        <taxon>Eukaryota</taxon>
        <taxon>Viridiplantae</taxon>
        <taxon>Streptophyta</taxon>
        <taxon>Embryophyta</taxon>
        <taxon>Tracheophyta</taxon>
        <taxon>Spermatophyta</taxon>
        <taxon>Magnoliopsida</taxon>
        <taxon>eudicotyledons</taxon>
        <taxon>Gunneridae</taxon>
        <taxon>Pentapetalae</taxon>
        <taxon>Caryophyllales</taxon>
        <taxon>Chenopodiaceae</taxon>
        <taxon>Chenopodioideae</taxon>
        <taxon>Atripliceae</taxon>
        <taxon>Chenopodium</taxon>
    </lineage>
</organism>
<dbReference type="InterPro" id="IPR013083">
    <property type="entry name" value="Znf_RING/FYVE/PHD"/>
</dbReference>
<dbReference type="PANTHER" id="PTHR47035">
    <property type="entry name" value="OS11G0150450 PROTEIN"/>
    <property type="match status" value="1"/>
</dbReference>
<name>A0A803MQ11_CHEQI</name>
<feature type="region of interest" description="Disordered" evidence="2">
    <location>
        <begin position="1"/>
        <end position="25"/>
    </location>
</feature>
<dbReference type="InterPro" id="IPR053070">
    <property type="entry name" value="RING-type_E3_ubiquitin-ligase"/>
</dbReference>
<dbReference type="EnsemblPlants" id="AUR62033362-RA">
    <property type="protein sequence ID" value="AUR62033362-RA:cds"/>
    <property type="gene ID" value="AUR62033362"/>
</dbReference>
<sequence length="385" mass="42186">MLPNPTPIQAMGPNPNEGIGSDSTDSLTALIDFGNLEPENLELNAPLNNEAGSGFFEGESLPPQSGAVNSLNQAVSFNTLGDVDMVNMNESNAPLNNEAGSGSFVPTQLGAVNSLNQAVSSNTQEGVDLVNMNERLTKRIKTMQGTIQECLGVIAPCISNIQSETGKMAAALQELEKLLAPYDPSTGIEQVLSIVDGLHRPWLNGVELHKDAQKSKQTFLAYEGRVQVTEPRRNVDNEPEIDVEQPEQRTDGLEPFAVAAIPTMKFHRDAFNSTEDLQCSICLGDYQEKEVLRIMPKCCHSFHLSCIDPWLMKQCTCPVCRLPLKQRCDPKPVRSDDNVQFAMEDFNQSLQPGSQYTAGYVSSQQLHQSTSRNPESNLHGESEPR</sequence>
<evidence type="ECO:0000256" key="1">
    <source>
        <dbReference type="PROSITE-ProRule" id="PRU00175"/>
    </source>
</evidence>
<dbReference type="SUPFAM" id="SSF57850">
    <property type="entry name" value="RING/U-box"/>
    <property type="match status" value="1"/>
</dbReference>
<dbReference type="GO" id="GO:0008270">
    <property type="term" value="F:zinc ion binding"/>
    <property type="evidence" value="ECO:0007669"/>
    <property type="project" value="UniProtKB-KW"/>
</dbReference>
<feature type="domain" description="RING-type" evidence="3">
    <location>
        <begin position="279"/>
        <end position="321"/>
    </location>
</feature>
<dbReference type="Gramene" id="AUR62033362-RA">
    <property type="protein sequence ID" value="AUR62033362-RA:cds"/>
    <property type="gene ID" value="AUR62033362"/>
</dbReference>
<dbReference type="InterPro" id="IPR001841">
    <property type="entry name" value="Znf_RING"/>
</dbReference>
<dbReference type="CDD" id="cd16461">
    <property type="entry name" value="RING-H2_EL5-like"/>
    <property type="match status" value="1"/>
</dbReference>
<feature type="region of interest" description="Disordered" evidence="2">
    <location>
        <begin position="361"/>
        <end position="385"/>
    </location>
</feature>